<evidence type="ECO:0000256" key="6">
    <source>
        <dbReference type="SAM" id="Phobius"/>
    </source>
</evidence>
<dbReference type="Pfam" id="PF05915">
    <property type="entry name" value="TMEM_230_134"/>
    <property type="match status" value="1"/>
</dbReference>
<dbReference type="GO" id="GO:0016020">
    <property type="term" value="C:membrane"/>
    <property type="evidence" value="ECO:0007669"/>
    <property type="project" value="UniProtKB-SubCell"/>
</dbReference>
<keyword evidence="4 6" id="KW-1133">Transmembrane helix</keyword>
<organism evidence="7 8">
    <name type="scientific">Syphacia muris</name>
    <dbReference type="NCBI Taxonomy" id="451379"/>
    <lineage>
        <taxon>Eukaryota</taxon>
        <taxon>Metazoa</taxon>
        <taxon>Ecdysozoa</taxon>
        <taxon>Nematoda</taxon>
        <taxon>Chromadorea</taxon>
        <taxon>Rhabditida</taxon>
        <taxon>Spirurina</taxon>
        <taxon>Oxyuridomorpha</taxon>
        <taxon>Oxyuroidea</taxon>
        <taxon>Oxyuridae</taxon>
        <taxon>Syphacia</taxon>
    </lineage>
</organism>
<dbReference type="InterPro" id="IPR039714">
    <property type="entry name" value="TMEM134"/>
</dbReference>
<evidence type="ECO:0000313" key="8">
    <source>
        <dbReference type="WBParaSite" id="SMUV_0000526601-mRNA-1"/>
    </source>
</evidence>
<evidence type="ECO:0000256" key="1">
    <source>
        <dbReference type="ARBA" id="ARBA00004141"/>
    </source>
</evidence>
<protein>
    <submittedName>
        <fullName evidence="8">Transmembrane protein 134</fullName>
    </submittedName>
</protein>
<dbReference type="WBParaSite" id="SMUV_0000526601-mRNA-1">
    <property type="protein sequence ID" value="SMUV_0000526601-mRNA-1"/>
    <property type="gene ID" value="SMUV_0000526601"/>
</dbReference>
<keyword evidence="7" id="KW-1185">Reference proteome</keyword>
<proteinExistence type="inferred from homology"/>
<feature type="transmembrane region" description="Helical" evidence="6">
    <location>
        <begin position="76"/>
        <end position="97"/>
    </location>
</feature>
<dbReference type="AlphaFoldDB" id="A0A0N5AL66"/>
<comment type="subcellular location">
    <subcellularLocation>
        <location evidence="1">Membrane</location>
        <topology evidence="1">Multi-pass membrane protein</topology>
    </subcellularLocation>
</comment>
<accession>A0A0N5AL66</accession>
<evidence type="ECO:0000313" key="7">
    <source>
        <dbReference type="Proteomes" id="UP000046393"/>
    </source>
</evidence>
<name>A0A0N5AL66_9BILA</name>
<dbReference type="Proteomes" id="UP000046393">
    <property type="component" value="Unplaced"/>
</dbReference>
<reference evidence="8" key="1">
    <citation type="submission" date="2017-02" db="UniProtKB">
        <authorList>
            <consortium name="WormBaseParasite"/>
        </authorList>
    </citation>
    <scope>IDENTIFICATION</scope>
</reference>
<dbReference type="STRING" id="451379.A0A0N5AL66"/>
<keyword evidence="3 6" id="KW-0812">Transmembrane</keyword>
<evidence type="ECO:0000256" key="4">
    <source>
        <dbReference type="ARBA" id="ARBA00022989"/>
    </source>
</evidence>
<dbReference type="PANTHER" id="PTHR13558:SF1">
    <property type="entry name" value="TRANSMEMBRANE PROTEIN 134"/>
    <property type="match status" value="1"/>
</dbReference>
<evidence type="ECO:0000256" key="3">
    <source>
        <dbReference type="ARBA" id="ARBA00022692"/>
    </source>
</evidence>
<evidence type="ECO:0000256" key="5">
    <source>
        <dbReference type="ARBA" id="ARBA00023136"/>
    </source>
</evidence>
<dbReference type="InterPro" id="IPR008590">
    <property type="entry name" value="TMEM_230/134"/>
</dbReference>
<evidence type="ECO:0000256" key="2">
    <source>
        <dbReference type="ARBA" id="ARBA00007743"/>
    </source>
</evidence>
<dbReference type="PANTHER" id="PTHR13558">
    <property type="entry name" value="TRANSMEMBRANE PROTEIN 134"/>
    <property type="match status" value="1"/>
</dbReference>
<sequence length="149" mass="16305">MAFSGHHRSASQGQQLILERRENLEEDPNDGFPVLASPSHPVTSISSAPDTADLNNLSHNQRQYCSDPTIRDNMKVVVGSVILTILGAVLLIVGVTICLMPEETDLHGWIFLFAGFLFFIPGVYHVVYVICTVCGCPGYSLSNLPTFNK</sequence>
<comment type="similarity">
    <text evidence="2">Belongs to the TMEM134/TMEM230 family.</text>
</comment>
<feature type="transmembrane region" description="Helical" evidence="6">
    <location>
        <begin position="109"/>
        <end position="131"/>
    </location>
</feature>
<keyword evidence="5 6" id="KW-0472">Membrane</keyword>